<dbReference type="FunFam" id="1.10.20.10:FF:000039">
    <property type="entry name" value="Nuclear transcription Y subunit beta"/>
    <property type="match status" value="1"/>
</dbReference>
<proteinExistence type="inferred from homology"/>
<feature type="compositionally biased region" description="Low complexity" evidence="5">
    <location>
        <begin position="176"/>
        <end position="190"/>
    </location>
</feature>
<evidence type="ECO:0000256" key="1">
    <source>
        <dbReference type="ARBA" id="ARBA00009053"/>
    </source>
</evidence>
<dbReference type="Pfam" id="PF00808">
    <property type="entry name" value="CBFD_NFYB_HMF"/>
    <property type="match status" value="1"/>
</dbReference>
<dbReference type="OrthoDB" id="386949at2759"/>
<evidence type="ECO:0000256" key="3">
    <source>
        <dbReference type="ARBA" id="ARBA00023125"/>
    </source>
</evidence>
<dbReference type="PANTHER" id="PTHR11064:SF9">
    <property type="entry name" value="NUCLEAR TRANSCRIPTION FACTOR Y SUBUNIT BETA"/>
    <property type="match status" value="1"/>
</dbReference>
<dbReference type="GO" id="GO:0016602">
    <property type="term" value="C:CCAAT-binding factor complex"/>
    <property type="evidence" value="ECO:0007669"/>
    <property type="project" value="InterPro"/>
</dbReference>
<dbReference type="AlphaFoldDB" id="A0A0F4YHM6"/>
<feature type="domain" description="Transcription factor CBF/NF-Y/archaeal histone" evidence="6">
    <location>
        <begin position="46"/>
        <end position="111"/>
    </location>
</feature>
<dbReference type="EMBL" id="LASV01000552">
    <property type="protein sequence ID" value="KKA17797.1"/>
    <property type="molecule type" value="Genomic_DNA"/>
</dbReference>
<feature type="region of interest" description="Disordered" evidence="5">
    <location>
        <begin position="133"/>
        <end position="162"/>
    </location>
</feature>
<dbReference type="InterPro" id="IPR009072">
    <property type="entry name" value="Histone-fold"/>
</dbReference>
<dbReference type="STRING" id="1408163.A0A0F4YHM6"/>
<feature type="compositionally biased region" description="Polar residues" evidence="5">
    <location>
        <begin position="191"/>
        <end position="217"/>
    </location>
</feature>
<dbReference type="InterPro" id="IPR027113">
    <property type="entry name" value="Transc_fact_NFYB/HAP3"/>
</dbReference>
<dbReference type="SUPFAM" id="SSF47113">
    <property type="entry name" value="Histone-fold"/>
    <property type="match status" value="1"/>
</dbReference>
<evidence type="ECO:0000256" key="2">
    <source>
        <dbReference type="ARBA" id="ARBA00023015"/>
    </source>
</evidence>
<evidence type="ECO:0000313" key="8">
    <source>
        <dbReference type="Proteomes" id="UP000053958"/>
    </source>
</evidence>
<dbReference type="PANTHER" id="PTHR11064">
    <property type="entry name" value="CCAAT-BINDING TRANSCRIPTION FACTOR-RELATED"/>
    <property type="match status" value="1"/>
</dbReference>
<feature type="compositionally biased region" description="Acidic residues" evidence="5">
    <location>
        <begin position="12"/>
        <end position="23"/>
    </location>
</feature>
<dbReference type="GO" id="GO:0046982">
    <property type="term" value="F:protein heterodimerization activity"/>
    <property type="evidence" value="ECO:0007669"/>
    <property type="project" value="InterPro"/>
</dbReference>
<reference evidence="7 8" key="1">
    <citation type="submission" date="2015-04" db="EMBL/GenBank/DDBJ databases">
        <authorList>
            <person name="Heijne W.H."/>
            <person name="Fedorova N.D."/>
            <person name="Nierman W.C."/>
            <person name="Vollebregt A.W."/>
            <person name="Zhao Z."/>
            <person name="Wu L."/>
            <person name="Kumar M."/>
            <person name="Stam H."/>
            <person name="van den Berg M.A."/>
            <person name="Pel H.J."/>
        </authorList>
    </citation>
    <scope>NUCLEOTIDE SEQUENCE [LARGE SCALE GENOMIC DNA]</scope>
    <source>
        <strain evidence="7 8">CBS 393.64</strain>
    </source>
</reference>
<dbReference type="PRINTS" id="PR00615">
    <property type="entry name" value="CCAATSUBUNTA"/>
</dbReference>
<accession>A0A0F4YHM6</accession>
<evidence type="ECO:0000256" key="5">
    <source>
        <dbReference type="SAM" id="MobiDB-lite"/>
    </source>
</evidence>
<sequence>MSSASPQKEPEVEPETQSGDDQEQMDRENQETQNQGHEFEVKEQDRWLPIANVARIMKTALPENAKIAKEAKECMQECVSEFISFITSEASEKCQQEKRKTVNGEDILFAMTSLGFENYAEALKIYLTKYRETQSARGESQNRTTSSNYNTGGPVGGSVSGLSAARGASATANASSSFAGASENNNNNNNILPTNMDPSEQDNSNYGYTSMVGQSHNGTGGESY</sequence>
<keyword evidence="3" id="KW-0238">DNA-binding</keyword>
<evidence type="ECO:0000259" key="6">
    <source>
        <dbReference type="Pfam" id="PF00808"/>
    </source>
</evidence>
<feature type="region of interest" description="Disordered" evidence="5">
    <location>
        <begin position="176"/>
        <end position="224"/>
    </location>
</feature>
<dbReference type="RefSeq" id="XP_013324409.1">
    <property type="nucleotide sequence ID" value="XM_013468955.1"/>
</dbReference>
<keyword evidence="2" id="KW-0805">Transcription regulation</keyword>
<dbReference type="Proteomes" id="UP000053958">
    <property type="component" value="Unassembled WGS sequence"/>
</dbReference>
<dbReference type="InterPro" id="IPR003956">
    <property type="entry name" value="Transcrpt_fac_NFYB/HAP3_CS"/>
</dbReference>
<comment type="similarity">
    <text evidence="1">Belongs to the NFYB/HAP3 subunit family.</text>
</comment>
<dbReference type="GO" id="GO:0000978">
    <property type="term" value="F:RNA polymerase II cis-regulatory region sequence-specific DNA binding"/>
    <property type="evidence" value="ECO:0007669"/>
    <property type="project" value="TreeGrafter"/>
</dbReference>
<dbReference type="GO" id="GO:0001228">
    <property type="term" value="F:DNA-binding transcription activator activity, RNA polymerase II-specific"/>
    <property type="evidence" value="ECO:0007669"/>
    <property type="project" value="InterPro"/>
</dbReference>
<gene>
    <name evidence="7" type="ORF">T310_8265</name>
</gene>
<protein>
    <submittedName>
        <fullName evidence="7">CCAAT-binding factor complex subunit HapC</fullName>
    </submittedName>
</protein>
<name>A0A0F4YHM6_RASE3</name>
<dbReference type="PROSITE" id="PS00685">
    <property type="entry name" value="NFYB_HAP3"/>
    <property type="match status" value="1"/>
</dbReference>
<keyword evidence="4" id="KW-0804">Transcription</keyword>
<feature type="region of interest" description="Disordered" evidence="5">
    <location>
        <begin position="1"/>
        <end position="43"/>
    </location>
</feature>
<organism evidence="7 8">
    <name type="scientific">Rasamsonia emersonii (strain ATCC 16479 / CBS 393.64 / IMI 116815)</name>
    <dbReference type="NCBI Taxonomy" id="1408163"/>
    <lineage>
        <taxon>Eukaryota</taxon>
        <taxon>Fungi</taxon>
        <taxon>Dikarya</taxon>
        <taxon>Ascomycota</taxon>
        <taxon>Pezizomycotina</taxon>
        <taxon>Eurotiomycetes</taxon>
        <taxon>Eurotiomycetidae</taxon>
        <taxon>Eurotiales</taxon>
        <taxon>Trichocomaceae</taxon>
        <taxon>Rasamsonia</taxon>
    </lineage>
</organism>
<dbReference type="Gene3D" id="1.10.20.10">
    <property type="entry name" value="Histone, subunit A"/>
    <property type="match status" value="1"/>
</dbReference>
<evidence type="ECO:0000313" key="7">
    <source>
        <dbReference type="EMBL" id="KKA17797.1"/>
    </source>
</evidence>
<keyword evidence="8" id="KW-1185">Reference proteome</keyword>
<dbReference type="InterPro" id="IPR003958">
    <property type="entry name" value="CBFA_NFYB_domain"/>
</dbReference>
<comment type="caution">
    <text evidence="7">The sequence shown here is derived from an EMBL/GenBank/DDBJ whole genome shotgun (WGS) entry which is preliminary data.</text>
</comment>
<evidence type="ECO:0000256" key="4">
    <source>
        <dbReference type="ARBA" id="ARBA00023163"/>
    </source>
</evidence>
<dbReference type="GeneID" id="25320525"/>
<dbReference type="CDD" id="cd22907">
    <property type="entry name" value="HFD_NFYB"/>
    <property type="match status" value="1"/>
</dbReference>
<feature type="compositionally biased region" description="Polar residues" evidence="5">
    <location>
        <begin position="135"/>
        <end position="151"/>
    </location>
</feature>